<organism evidence="1 2">
    <name type="scientific">Rhizobium rosettiformans</name>
    <dbReference type="NCBI Taxonomy" id="1368430"/>
    <lineage>
        <taxon>Bacteria</taxon>
        <taxon>Pseudomonadati</taxon>
        <taxon>Pseudomonadota</taxon>
        <taxon>Alphaproteobacteria</taxon>
        <taxon>Hyphomicrobiales</taxon>
        <taxon>Rhizobiaceae</taxon>
        <taxon>Rhizobium/Agrobacterium group</taxon>
        <taxon>Rhizobium</taxon>
    </lineage>
</organism>
<accession>A0A7W8HUW3</accession>
<keyword evidence="2" id="KW-1185">Reference proteome</keyword>
<reference evidence="1 2" key="1">
    <citation type="submission" date="2020-08" db="EMBL/GenBank/DDBJ databases">
        <title>Genomic Encyclopedia of Type Strains, Phase IV (KMG-IV): sequencing the most valuable type-strain genomes for metagenomic binning, comparative biology and taxonomic classification.</title>
        <authorList>
            <person name="Goeker M."/>
        </authorList>
    </citation>
    <scope>NUCLEOTIDE SEQUENCE [LARGE SCALE GENOMIC DNA]</scope>
    <source>
        <strain evidence="1 2">DSM 26376</strain>
    </source>
</reference>
<protein>
    <submittedName>
        <fullName evidence="1">Uncharacterized protein</fullName>
    </submittedName>
</protein>
<sequence>MNASTEYRICWSRFYRGQLTFLVVVNGNYRLMIHQDTLGL</sequence>
<dbReference type="AlphaFoldDB" id="A0A7W8HUW3"/>
<proteinExistence type="predicted"/>
<comment type="caution">
    <text evidence="1">The sequence shown here is derived from an EMBL/GenBank/DDBJ whole genome shotgun (WGS) entry which is preliminary data.</text>
</comment>
<gene>
    <name evidence="1" type="ORF">HNR26_003837</name>
</gene>
<evidence type="ECO:0000313" key="2">
    <source>
        <dbReference type="Proteomes" id="UP000550895"/>
    </source>
</evidence>
<dbReference type="RefSeq" id="WP_281281775.1">
    <property type="nucleotide sequence ID" value="NZ_JACHGA010000011.1"/>
</dbReference>
<name>A0A7W8HUW3_9HYPH</name>
<dbReference type="Proteomes" id="UP000550895">
    <property type="component" value="Unassembled WGS sequence"/>
</dbReference>
<evidence type="ECO:0000313" key="1">
    <source>
        <dbReference type="EMBL" id="MBB5277748.1"/>
    </source>
</evidence>
<dbReference type="EMBL" id="JACHGA010000011">
    <property type="protein sequence ID" value="MBB5277748.1"/>
    <property type="molecule type" value="Genomic_DNA"/>
</dbReference>